<feature type="domain" description="DUF6531" evidence="5">
    <location>
        <begin position="147"/>
        <end position="219"/>
    </location>
</feature>
<dbReference type="EMBL" id="JAIRAU010000005">
    <property type="protein sequence ID" value="MBZ5709404.1"/>
    <property type="molecule type" value="Genomic_DNA"/>
</dbReference>
<organism evidence="7 8">
    <name type="scientific">Nannocystis pusilla</name>
    <dbReference type="NCBI Taxonomy" id="889268"/>
    <lineage>
        <taxon>Bacteria</taxon>
        <taxon>Pseudomonadati</taxon>
        <taxon>Myxococcota</taxon>
        <taxon>Polyangia</taxon>
        <taxon>Nannocystales</taxon>
        <taxon>Nannocystaceae</taxon>
        <taxon>Nannocystis</taxon>
    </lineage>
</organism>
<dbReference type="Proteomes" id="UP001139031">
    <property type="component" value="Unassembled WGS sequence"/>
</dbReference>
<dbReference type="Pfam" id="PF20148">
    <property type="entry name" value="DUF6531"/>
    <property type="match status" value="1"/>
</dbReference>
<keyword evidence="1" id="KW-0677">Repeat</keyword>
<dbReference type="Pfam" id="PF25023">
    <property type="entry name" value="TEN_YD-shell"/>
    <property type="match status" value="2"/>
</dbReference>
<evidence type="ECO:0000256" key="3">
    <source>
        <dbReference type="SAM" id="SignalP"/>
    </source>
</evidence>
<gene>
    <name evidence="7" type="ORF">K7C98_09040</name>
</gene>
<name>A0ABS7TMG1_9BACT</name>
<protein>
    <submittedName>
        <fullName evidence="7">DUF6531 domain-containing protein</fullName>
    </submittedName>
</protein>
<keyword evidence="8" id="KW-1185">Reference proteome</keyword>
<dbReference type="Pfam" id="PF03527">
    <property type="entry name" value="RHS"/>
    <property type="match status" value="1"/>
</dbReference>
<dbReference type="InterPro" id="IPR050708">
    <property type="entry name" value="T6SS_VgrG/RHS"/>
</dbReference>
<dbReference type="PANTHER" id="PTHR32305:SF15">
    <property type="entry name" value="PROTEIN RHSA-RELATED"/>
    <property type="match status" value="1"/>
</dbReference>
<evidence type="ECO:0000256" key="1">
    <source>
        <dbReference type="ARBA" id="ARBA00022737"/>
    </source>
</evidence>
<evidence type="ECO:0000256" key="2">
    <source>
        <dbReference type="SAM" id="MobiDB-lite"/>
    </source>
</evidence>
<feature type="chain" id="PRO_5046151300" evidence="3">
    <location>
        <begin position="23"/>
        <end position="1353"/>
    </location>
</feature>
<evidence type="ECO:0000259" key="6">
    <source>
        <dbReference type="Pfam" id="PF25023"/>
    </source>
</evidence>
<dbReference type="NCBIfam" id="TIGR03696">
    <property type="entry name" value="Rhs_assc_core"/>
    <property type="match status" value="1"/>
</dbReference>
<dbReference type="InterPro" id="IPR022385">
    <property type="entry name" value="Rhs_assc_core"/>
</dbReference>
<feature type="domain" description="Teneurin-like YD-shell" evidence="6">
    <location>
        <begin position="583"/>
        <end position="755"/>
    </location>
</feature>
<evidence type="ECO:0000313" key="7">
    <source>
        <dbReference type="EMBL" id="MBZ5709404.1"/>
    </source>
</evidence>
<feature type="domain" description="Teneurin-like YD-shell" evidence="6">
    <location>
        <begin position="946"/>
        <end position="1006"/>
    </location>
</feature>
<dbReference type="RefSeq" id="WP_224191246.1">
    <property type="nucleotide sequence ID" value="NZ_JAIRAU010000005.1"/>
</dbReference>
<evidence type="ECO:0000259" key="4">
    <source>
        <dbReference type="Pfam" id="PF03527"/>
    </source>
</evidence>
<dbReference type="Pfam" id="PF05593">
    <property type="entry name" value="RHS_repeat"/>
    <property type="match status" value="2"/>
</dbReference>
<dbReference type="InterPro" id="IPR045351">
    <property type="entry name" value="DUF6531"/>
</dbReference>
<dbReference type="NCBIfam" id="TIGR01643">
    <property type="entry name" value="YD_repeat_2x"/>
    <property type="match status" value="6"/>
</dbReference>
<keyword evidence="3" id="KW-0732">Signal</keyword>
<dbReference type="InterPro" id="IPR001826">
    <property type="entry name" value="RHS"/>
</dbReference>
<dbReference type="InterPro" id="IPR006530">
    <property type="entry name" value="YD"/>
</dbReference>
<dbReference type="InterPro" id="IPR056823">
    <property type="entry name" value="TEN-like_YD-shell"/>
</dbReference>
<feature type="signal peptide" evidence="3">
    <location>
        <begin position="1"/>
        <end position="22"/>
    </location>
</feature>
<dbReference type="InterPro" id="IPR031325">
    <property type="entry name" value="RHS_repeat"/>
</dbReference>
<accession>A0ABS7TMG1</accession>
<comment type="caution">
    <text evidence="7">The sequence shown here is derived from an EMBL/GenBank/DDBJ whole genome shotgun (WGS) entry which is preliminary data.</text>
</comment>
<evidence type="ECO:0000259" key="5">
    <source>
        <dbReference type="Pfam" id="PF20148"/>
    </source>
</evidence>
<proteinExistence type="predicted"/>
<sequence length="1353" mass="150582">MNGFAKALNAVGVAMGAVGAGAQATAGNALGAAMAAAQAAADAASMAIKALLGKDPGIPPGIGVVMMGNPSVLIGGFPMPDLLELIGGLLKLITKGLKRLRDLQRNSRFWQRLSNSARRRASTAMRRLGVSRNVRRQVARAICFVTGHPVDVITGNVFTADVDLNLAGPLPFRFEREYHSADTYAGPLGRNWHHSFDMALCEADGAVAVRLADGRSLAFHALHPGQTSFDRDERATLVRDRGGYSLRLADGLEYRFGLPVEGAAVPLQAIADVAGQQIRLSWSVAGRLTRIVDSGGRSFDVENDDDGRIVAIHGPTPQGDRRMTWVRYTYDRHGDLVEVRDVLDQPTRYRYSNHLLVRETDRNGLNFHFEYDGPDSEARCIHTWGDGGIHDHRLAYDDLARTTTVLDSYGRPTVYLRGENGLALARTDALGSIERWTYNDFHQLVVETDALGHTTYYAYDERGNRTRVVGPDGSVLSLHFDESDRLVRATDVMGAWWQWHHDPSGRLIQRDGPDGSVGFVWERGLLTAMVNVAGQRTTLGYDEHRNLVSIRTPDGGTIRYDFDGLGRAIAATDPFGQVQRRRFDSLGRVIEVHDTDRSVRRLEYDPMGNVVRVRDGAREVHFTYKGTGRLASRREADRSIRLEYDREERLTSVIDEKGQVDRFELDAVGQVVAEIGFTGVRRTLKRDAKGRVTAIRRASGRVSEFQYDPVDRLIAAQHSDGGRETFVYRLDGQLIEAHNEVASVSFERDVRGRVLREIQGEHWVETRYDRRGLRIGLESSLGAAQKIERGAAGDVVALRCWTGDAIGGPATWSAQIERDALGQELERMLPGHVRSSWQRDEIGRPTHHLVRRFDAGGHPTADAPLHDRRYTWDRMRLREVVDAELGVTRYGHDLGGRLAWARTETCDGSRLDVRAPDVLGNVYRSEDRSDRHYGPGGRLELSHGPNGSVRHEYDADGNLVVKHGPKGTWRYHWNDRGQLVRVDRPDGDCVEFTYDPLGRRISKRYRGKLTRWVWDGHVPLHEWVEDERHDAAREPDDPPDQEPIADDEREAAVRAHPIHGPPADALITWVFDPDSFVPAAKFVGGRCFSIVTDFLGMPVAMLDAEGERVWSAAFDTYGNATVVEGDPGACPLRWPGQYADEETGLYYNRYRYYDPDTGVYVSPDPLGLDGGMRPYAYCGDPLTFADPLGLTAGGCNSRLQFYAWNMFQRATAGQFGSRAEAAAAYKRLYHGQSPWPEGYTPHAMVLPVGTQFHMAVSQGQESTRPGGFGTQDHIPNQAYVRQQLAVTEEWKQSIERVVTYEVTQPLPAKVGPVGPQVDHATGAYLPGGGSQIEMVVPRDKRMDYLRVVSERTL</sequence>
<feature type="domain" description="RHS protein conserved region" evidence="4">
    <location>
        <begin position="1091"/>
        <end position="1122"/>
    </location>
</feature>
<evidence type="ECO:0000313" key="8">
    <source>
        <dbReference type="Proteomes" id="UP001139031"/>
    </source>
</evidence>
<reference evidence="7" key="1">
    <citation type="submission" date="2021-08" db="EMBL/GenBank/DDBJ databases">
        <authorList>
            <person name="Stevens D.C."/>
        </authorList>
    </citation>
    <scope>NUCLEOTIDE SEQUENCE</scope>
    <source>
        <strain evidence="7">DSM 53165</strain>
    </source>
</reference>
<dbReference type="PANTHER" id="PTHR32305">
    <property type="match status" value="1"/>
</dbReference>
<feature type="region of interest" description="Disordered" evidence="2">
    <location>
        <begin position="926"/>
        <end position="945"/>
    </location>
</feature>
<dbReference type="Gene3D" id="2.180.10.10">
    <property type="entry name" value="RHS repeat-associated core"/>
    <property type="match status" value="3"/>
</dbReference>